<feature type="region of interest" description="Disordered" evidence="1">
    <location>
        <begin position="51"/>
        <end position="83"/>
    </location>
</feature>
<accession>A0A368F105</accession>
<dbReference type="STRING" id="29170.A0A368F105"/>
<dbReference type="AlphaFoldDB" id="A0A368F105"/>
<proteinExistence type="predicted"/>
<reference evidence="2 3" key="1">
    <citation type="submission" date="2014-10" db="EMBL/GenBank/DDBJ databases">
        <title>Draft genome of the hookworm Ancylostoma caninum.</title>
        <authorList>
            <person name="Mitreva M."/>
        </authorList>
    </citation>
    <scope>NUCLEOTIDE SEQUENCE [LARGE SCALE GENOMIC DNA]</scope>
    <source>
        <strain evidence="2 3">Baltimore</strain>
    </source>
</reference>
<dbReference type="OrthoDB" id="5857279at2759"/>
<keyword evidence="3" id="KW-1185">Reference proteome</keyword>
<evidence type="ECO:0000313" key="2">
    <source>
        <dbReference type="EMBL" id="RCN25784.1"/>
    </source>
</evidence>
<dbReference type="EMBL" id="JOJR01010440">
    <property type="protein sequence ID" value="RCN25784.1"/>
    <property type="molecule type" value="Genomic_DNA"/>
</dbReference>
<sequence length="128" mass="14003">VRGVTPYAPEGADIGDVVISVDGKLISKVGSAADVERLLTEGRLIRLRKGRRTTQSSAVSVKAVPQEKPRLPKPCSQAEAAASEASRLKSEEKLLRSIEELLQTEKKYVDDLTEIFLRTGENPSKLLF</sequence>
<name>A0A368F105_ANCCA</name>
<comment type="caution">
    <text evidence="2">The sequence shown here is derived from an EMBL/GenBank/DDBJ whole genome shotgun (WGS) entry which is preliminary data.</text>
</comment>
<feature type="non-terminal residue" evidence="2">
    <location>
        <position position="1"/>
    </location>
</feature>
<gene>
    <name evidence="2" type="ORF">ANCCAN_28501</name>
</gene>
<evidence type="ECO:0000256" key="1">
    <source>
        <dbReference type="SAM" id="MobiDB-lite"/>
    </source>
</evidence>
<protein>
    <recommendedName>
        <fullName evidence="4">DH domain-containing protein</fullName>
    </recommendedName>
</protein>
<organism evidence="2 3">
    <name type="scientific">Ancylostoma caninum</name>
    <name type="common">Dog hookworm</name>
    <dbReference type="NCBI Taxonomy" id="29170"/>
    <lineage>
        <taxon>Eukaryota</taxon>
        <taxon>Metazoa</taxon>
        <taxon>Ecdysozoa</taxon>
        <taxon>Nematoda</taxon>
        <taxon>Chromadorea</taxon>
        <taxon>Rhabditida</taxon>
        <taxon>Rhabditina</taxon>
        <taxon>Rhabditomorpha</taxon>
        <taxon>Strongyloidea</taxon>
        <taxon>Ancylostomatidae</taxon>
        <taxon>Ancylostomatinae</taxon>
        <taxon>Ancylostoma</taxon>
    </lineage>
</organism>
<evidence type="ECO:0000313" key="3">
    <source>
        <dbReference type="Proteomes" id="UP000252519"/>
    </source>
</evidence>
<dbReference type="Proteomes" id="UP000252519">
    <property type="component" value="Unassembled WGS sequence"/>
</dbReference>
<evidence type="ECO:0008006" key="4">
    <source>
        <dbReference type="Google" id="ProtNLM"/>
    </source>
</evidence>